<keyword evidence="5" id="KW-0808">Transferase</keyword>
<dbReference type="GO" id="GO:0004721">
    <property type="term" value="F:phosphoprotein phosphatase activity"/>
    <property type="evidence" value="ECO:0007669"/>
    <property type="project" value="TreeGrafter"/>
</dbReference>
<dbReference type="Pfam" id="PF02518">
    <property type="entry name" value="HATPase_c"/>
    <property type="match status" value="1"/>
</dbReference>
<dbReference type="SUPFAM" id="SSF55874">
    <property type="entry name" value="ATPase domain of HSP90 chaperone/DNA topoisomerase II/histidine kinase"/>
    <property type="match status" value="1"/>
</dbReference>
<dbReference type="CDD" id="cd00082">
    <property type="entry name" value="HisKA"/>
    <property type="match status" value="1"/>
</dbReference>
<dbReference type="RefSeq" id="WP_012103962.1">
    <property type="nucleotide sequence ID" value="NC_009706.1"/>
</dbReference>
<dbReference type="InterPro" id="IPR004358">
    <property type="entry name" value="Sig_transdc_His_kin-like_C"/>
</dbReference>
<dbReference type="EC" id="2.7.13.3" evidence="3"/>
<keyword evidence="12" id="KW-1185">Reference proteome</keyword>
<keyword evidence="4" id="KW-0597">Phosphoprotein</keyword>
<evidence type="ECO:0000313" key="11">
    <source>
        <dbReference type="EMBL" id="EDK35629.1"/>
    </source>
</evidence>
<dbReference type="GO" id="GO:0005886">
    <property type="term" value="C:plasma membrane"/>
    <property type="evidence" value="ECO:0007669"/>
    <property type="project" value="TreeGrafter"/>
</dbReference>
<comment type="subcellular location">
    <subcellularLocation>
        <location evidence="2">Membrane</location>
    </subcellularLocation>
</comment>
<dbReference type="FunFam" id="3.30.565.10:FF:000006">
    <property type="entry name" value="Sensor histidine kinase WalK"/>
    <property type="match status" value="1"/>
</dbReference>
<dbReference type="InterPro" id="IPR005467">
    <property type="entry name" value="His_kinase_dom"/>
</dbReference>
<evidence type="ECO:0000259" key="9">
    <source>
        <dbReference type="PROSITE" id="PS50109"/>
    </source>
</evidence>
<dbReference type="InterPro" id="IPR036890">
    <property type="entry name" value="HATPase_C_sf"/>
</dbReference>
<accession>A5N3D3</accession>
<evidence type="ECO:0000256" key="1">
    <source>
        <dbReference type="ARBA" id="ARBA00000085"/>
    </source>
</evidence>
<keyword evidence="8" id="KW-0472">Membrane</keyword>
<dbReference type="GO" id="GO:0000155">
    <property type="term" value="F:phosphorelay sensor kinase activity"/>
    <property type="evidence" value="ECO:0007669"/>
    <property type="project" value="InterPro"/>
</dbReference>
<dbReference type="InterPro" id="IPR003594">
    <property type="entry name" value="HATPase_dom"/>
</dbReference>
<name>A5N3D3_CLOK5</name>
<dbReference type="InterPro" id="IPR036097">
    <property type="entry name" value="HisK_dim/P_sf"/>
</dbReference>
<dbReference type="SUPFAM" id="SSF47384">
    <property type="entry name" value="Homodimeric domain of signal transducing histidine kinase"/>
    <property type="match status" value="1"/>
</dbReference>
<dbReference type="SMART" id="SM00388">
    <property type="entry name" value="HisKA"/>
    <property type="match status" value="1"/>
</dbReference>
<keyword evidence="7" id="KW-0902">Two-component regulatory system</keyword>
<proteinExistence type="predicted"/>
<dbReference type="eggNOG" id="COG5002">
    <property type="taxonomic scope" value="Bacteria"/>
</dbReference>
<dbReference type="PRINTS" id="PR00344">
    <property type="entry name" value="BCTRLSENSOR"/>
</dbReference>
<dbReference type="Gene3D" id="3.30.565.10">
    <property type="entry name" value="Histidine kinase-like ATPase, C-terminal domain"/>
    <property type="match status" value="1"/>
</dbReference>
<evidence type="ECO:0000259" key="10">
    <source>
        <dbReference type="PROSITE" id="PS50113"/>
    </source>
</evidence>
<dbReference type="Gene3D" id="1.10.287.130">
    <property type="match status" value="1"/>
</dbReference>
<dbReference type="CDD" id="cd00075">
    <property type="entry name" value="HATPase"/>
    <property type="match status" value="1"/>
</dbReference>
<organism evidence="11 12">
    <name type="scientific">Clostridium kluyveri (strain ATCC 8527 / DSM 555 / NBRC 12016 / NCIMB 10680 / K1)</name>
    <dbReference type="NCBI Taxonomy" id="431943"/>
    <lineage>
        <taxon>Bacteria</taxon>
        <taxon>Bacillati</taxon>
        <taxon>Bacillota</taxon>
        <taxon>Clostridia</taxon>
        <taxon>Eubacteriales</taxon>
        <taxon>Clostridiaceae</taxon>
        <taxon>Clostridium</taxon>
    </lineage>
</organism>
<dbReference type="InterPro" id="IPR000700">
    <property type="entry name" value="PAS-assoc_C"/>
</dbReference>
<dbReference type="Gene3D" id="3.30.450.20">
    <property type="entry name" value="PAS domain"/>
    <property type="match status" value="1"/>
</dbReference>
<dbReference type="PANTHER" id="PTHR45453">
    <property type="entry name" value="PHOSPHATE REGULON SENSOR PROTEIN PHOR"/>
    <property type="match status" value="1"/>
</dbReference>
<dbReference type="AlphaFoldDB" id="A5N3D3"/>
<gene>
    <name evidence="11" type="ordered locus">CKL_3639</name>
</gene>
<evidence type="ECO:0000256" key="5">
    <source>
        <dbReference type="ARBA" id="ARBA00022679"/>
    </source>
</evidence>
<evidence type="ECO:0000256" key="6">
    <source>
        <dbReference type="ARBA" id="ARBA00022777"/>
    </source>
</evidence>
<feature type="domain" description="PAC" evidence="10">
    <location>
        <begin position="8"/>
        <end position="67"/>
    </location>
</feature>
<dbReference type="PANTHER" id="PTHR45453:SF1">
    <property type="entry name" value="PHOSPHATE REGULON SENSOR PROTEIN PHOR"/>
    <property type="match status" value="1"/>
</dbReference>
<dbReference type="InterPro" id="IPR003661">
    <property type="entry name" value="HisK_dim/P_dom"/>
</dbReference>
<protein>
    <recommendedName>
        <fullName evidence="3">histidine kinase</fullName>
        <ecNumber evidence="3">2.7.13.3</ecNumber>
    </recommendedName>
</protein>
<keyword evidence="6 11" id="KW-0418">Kinase</keyword>
<dbReference type="STRING" id="431943.CKL_3639"/>
<evidence type="ECO:0000256" key="3">
    <source>
        <dbReference type="ARBA" id="ARBA00012438"/>
    </source>
</evidence>
<evidence type="ECO:0000256" key="7">
    <source>
        <dbReference type="ARBA" id="ARBA00023012"/>
    </source>
</evidence>
<dbReference type="HOGENOM" id="CLU_000445_89_3_9"/>
<sequence length="290" mass="32977">MSKLNIFEDFNFSIINNTKKNLSREYLNKILNFSISPIKNNSNEVIGGVILIQDISEKEKLEQMRKDFISNVSHEFRTPLTVIKGNLESIIDGITKPKYIKNTCITLLKETNRLERMVKDLLNLSKLESGKLDINFSELNVNMVINDTLRNLSLLINAKSINLQLSLEDNLPSLFSDYDKLKQLLIIFLDNGIKFSQNKGCLNIQTYAHGNNIFIVIEDNGIGIPEDQIQYLGEKFFKVDKSRASNTKSTELGLSIAKKLVKVLNGSFSVESKLKKGTKITISFPIKRER</sequence>
<dbReference type="FunFam" id="1.10.287.130:FF:000001">
    <property type="entry name" value="Two-component sensor histidine kinase"/>
    <property type="match status" value="1"/>
</dbReference>
<evidence type="ECO:0000256" key="2">
    <source>
        <dbReference type="ARBA" id="ARBA00004370"/>
    </source>
</evidence>
<comment type="catalytic activity">
    <reaction evidence="1">
        <text>ATP + protein L-histidine = ADP + protein N-phospho-L-histidine.</text>
        <dbReference type="EC" id="2.7.13.3"/>
    </reaction>
</comment>
<reference evidence="11 12" key="1">
    <citation type="journal article" date="2008" name="Proc. Natl. Acad. Sci. U.S.A.">
        <title>The genome of Clostridium kluyveri, a strict anaerobe with unique metabolic features.</title>
        <authorList>
            <person name="Seedorf H."/>
            <person name="Fricke W.F."/>
            <person name="Veith B."/>
            <person name="Brueggemann H."/>
            <person name="Liesegang H."/>
            <person name="Strittmatter A."/>
            <person name="Miethke M."/>
            <person name="Buckel W."/>
            <person name="Hinderberger J."/>
            <person name="Li F."/>
            <person name="Hagemeier C."/>
            <person name="Thauer R.K."/>
            <person name="Gottschalk G."/>
        </authorList>
    </citation>
    <scope>NUCLEOTIDE SEQUENCE [LARGE SCALE GENOMIC DNA]</scope>
    <source>
        <strain evidence="12">ATCC 8527 / DSM 555 / NCIMB 10680</strain>
    </source>
</reference>
<dbReference type="Proteomes" id="UP000002411">
    <property type="component" value="Chromosome"/>
</dbReference>
<dbReference type="GO" id="GO:0016036">
    <property type="term" value="P:cellular response to phosphate starvation"/>
    <property type="evidence" value="ECO:0007669"/>
    <property type="project" value="TreeGrafter"/>
</dbReference>
<evidence type="ECO:0000256" key="8">
    <source>
        <dbReference type="ARBA" id="ARBA00023136"/>
    </source>
</evidence>
<dbReference type="EMBL" id="CP000673">
    <property type="protein sequence ID" value="EDK35629.1"/>
    <property type="molecule type" value="Genomic_DNA"/>
</dbReference>
<evidence type="ECO:0000313" key="12">
    <source>
        <dbReference type="Proteomes" id="UP000002411"/>
    </source>
</evidence>
<dbReference type="Pfam" id="PF00512">
    <property type="entry name" value="HisKA"/>
    <property type="match status" value="1"/>
</dbReference>
<evidence type="ECO:0000256" key="4">
    <source>
        <dbReference type="ARBA" id="ARBA00022553"/>
    </source>
</evidence>
<dbReference type="SMART" id="SM00387">
    <property type="entry name" value="HATPase_c"/>
    <property type="match status" value="1"/>
</dbReference>
<dbReference type="KEGG" id="ckl:CKL_3639"/>
<feature type="domain" description="Histidine kinase" evidence="9">
    <location>
        <begin position="71"/>
        <end position="288"/>
    </location>
</feature>
<dbReference type="InterPro" id="IPR050351">
    <property type="entry name" value="BphY/WalK/GraS-like"/>
</dbReference>
<dbReference type="PROSITE" id="PS50113">
    <property type="entry name" value="PAC"/>
    <property type="match status" value="1"/>
</dbReference>
<dbReference type="PROSITE" id="PS50109">
    <property type="entry name" value="HIS_KIN"/>
    <property type="match status" value="1"/>
</dbReference>